<sequence length="283" mass="33108">MSRNKEKSQSVLHRYQALKDEEAGVLQSNPNLRPRNVQLVKSLPQAEKWRSTLITEISVKLTRLNNPDLNDYQIRDINDEVNKHFREKRAWEYHIVSLGGPDYSTFHNNITASKTGIEVNGYRYFGRARDLPDVKDVLQARSLQRKAQESKKDKASEEKRILKERSSRITSDYYGFYDERGKNTEYSIPTADDIINEVNEALGKTIVDPIRPLNSRPLKSVDRDDDLLEFERKVKRQIQKLSTDQEPKYLTIDFDNLPTNEKVSKWLVDKKKQELMERLGIKK</sequence>
<evidence type="ECO:0000256" key="7">
    <source>
        <dbReference type="ARBA" id="ARBA00073166"/>
    </source>
</evidence>
<evidence type="ECO:0000256" key="5">
    <source>
        <dbReference type="ARBA" id="ARBA00023187"/>
    </source>
</evidence>
<evidence type="ECO:0000313" key="8">
    <source>
        <dbReference type="EMBL" id="ODV69021.1"/>
    </source>
</evidence>
<dbReference type="GO" id="GO:0000974">
    <property type="term" value="C:Prp19 complex"/>
    <property type="evidence" value="ECO:0007669"/>
    <property type="project" value="UniProtKB-ARBA"/>
</dbReference>
<protein>
    <recommendedName>
        <fullName evidence="3">Pre-mRNA-splicing factor ISY1</fullName>
    </recommendedName>
    <alternativeName>
        <fullName evidence="7">Pre-mRNA-splicing factor isy1</fullName>
    </alternativeName>
</protein>
<dbReference type="GO" id="GO:0000350">
    <property type="term" value="P:generation of catalytic spliceosome for second transesterification step"/>
    <property type="evidence" value="ECO:0007669"/>
    <property type="project" value="InterPro"/>
</dbReference>
<keyword evidence="9" id="KW-1185">Reference proteome</keyword>
<keyword evidence="6" id="KW-0539">Nucleus</keyword>
<dbReference type="GO" id="GO:0071014">
    <property type="term" value="C:post-mRNA release spliceosomal complex"/>
    <property type="evidence" value="ECO:0007669"/>
    <property type="project" value="UniProtKB-ARBA"/>
</dbReference>
<evidence type="ECO:0000256" key="3">
    <source>
        <dbReference type="ARBA" id="ARBA00019194"/>
    </source>
</evidence>
<keyword evidence="4" id="KW-0507">mRNA processing</keyword>
<feature type="non-terminal residue" evidence="8">
    <location>
        <position position="1"/>
    </location>
</feature>
<dbReference type="PANTHER" id="PTHR13021">
    <property type="entry name" value="PRE-MRNA-SPLICING FACTOR ISY1"/>
    <property type="match status" value="1"/>
</dbReference>
<evidence type="ECO:0000256" key="6">
    <source>
        <dbReference type="ARBA" id="ARBA00023242"/>
    </source>
</evidence>
<keyword evidence="4" id="KW-0747">Spliceosome</keyword>
<dbReference type="FunFam" id="1.10.287.660:FF:000001">
    <property type="entry name" value="pre-mRNA-splicing factor ISY1 homolog"/>
    <property type="match status" value="1"/>
</dbReference>
<dbReference type="InterPro" id="IPR009360">
    <property type="entry name" value="Isy1"/>
</dbReference>
<dbReference type="Gene3D" id="1.10.287.660">
    <property type="entry name" value="Helix hairpin bin"/>
    <property type="match status" value="1"/>
</dbReference>
<keyword evidence="5" id="KW-0508">mRNA splicing</keyword>
<dbReference type="InterPro" id="IPR037200">
    <property type="entry name" value="Isy1_sf"/>
</dbReference>
<comment type="subcellular location">
    <subcellularLocation>
        <location evidence="1">Nucleus</location>
    </subcellularLocation>
</comment>
<proteinExistence type="inferred from homology"/>
<evidence type="ECO:0000256" key="2">
    <source>
        <dbReference type="ARBA" id="ARBA00007002"/>
    </source>
</evidence>
<dbReference type="SUPFAM" id="SSF140102">
    <property type="entry name" value="ISY1 domain-like"/>
    <property type="match status" value="1"/>
</dbReference>
<gene>
    <name evidence="8" type="ORF">HYPBUDRAFT_152240</name>
</gene>
<reference evidence="9" key="1">
    <citation type="submission" date="2016-05" db="EMBL/GenBank/DDBJ databases">
        <title>Comparative genomics of biotechnologically important yeasts.</title>
        <authorList>
            <consortium name="DOE Joint Genome Institute"/>
            <person name="Riley R."/>
            <person name="Haridas S."/>
            <person name="Wolfe K.H."/>
            <person name="Lopes M.R."/>
            <person name="Hittinger C.T."/>
            <person name="Goker M."/>
            <person name="Salamov A."/>
            <person name="Wisecaver J."/>
            <person name="Long T.M."/>
            <person name="Aerts A.L."/>
            <person name="Barry K."/>
            <person name="Choi C."/>
            <person name="Clum A."/>
            <person name="Coughlan A.Y."/>
            <person name="Deshpande S."/>
            <person name="Douglass A.P."/>
            <person name="Hanson S.J."/>
            <person name="Klenk H.-P."/>
            <person name="Labutti K."/>
            <person name="Lapidus A."/>
            <person name="Lindquist E."/>
            <person name="Lipzen A."/>
            <person name="Meier-Kolthoff J.P."/>
            <person name="Ohm R.A."/>
            <person name="Otillar R.P."/>
            <person name="Pangilinan J."/>
            <person name="Peng Y."/>
            <person name="Rokas A."/>
            <person name="Rosa C.A."/>
            <person name="Scheuner C."/>
            <person name="Sibirny A.A."/>
            <person name="Slot J.C."/>
            <person name="Stielow J.B."/>
            <person name="Sun H."/>
            <person name="Kurtzman C.P."/>
            <person name="Blackwell M."/>
            <person name="Grigoriev I.V."/>
            <person name="Jeffries T.W."/>
        </authorList>
    </citation>
    <scope>NUCLEOTIDE SEQUENCE [LARGE SCALE GENOMIC DNA]</scope>
    <source>
        <strain evidence="9">NRRL Y-1933</strain>
    </source>
</reference>
<dbReference type="Pfam" id="PF06246">
    <property type="entry name" value="Isy1"/>
    <property type="match status" value="1"/>
</dbReference>
<dbReference type="STRING" id="984485.A0A1E4RP74"/>
<accession>A0A1E4RP74</accession>
<evidence type="ECO:0000256" key="1">
    <source>
        <dbReference type="ARBA" id="ARBA00004123"/>
    </source>
</evidence>
<organism evidence="8 9">
    <name type="scientific">Hyphopichia burtonii NRRL Y-1933</name>
    <dbReference type="NCBI Taxonomy" id="984485"/>
    <lineage>
        <taxon>Eukaryota</taxon>
        <taxon>Fungi</taxon>
        <taxon>Dikarya</taxon>
        <taxon>Ascomycota</taxon>
        <taxon>Saccharomycotina</taxon>
        <taxon>Pichiomycetes</taxon>
        <taxon>Debaryomycetaceae</taxon>
        <taxon>Hyphopichia</taxon>
    </lineage>
</organism>
<dbReference type="EMBL" id="KV454539">
    <property type="protein sequence ID" value="ODV69021.1"/>
    <property type="molecule type" value="Genomic_DNA"/>
</dbReference>
<dbReference type="InterPro" id="IPR029012">
    <property type="entry name" value="Helix_hairpin_bin_sf"/>
</dbReference>
<dbReference type="RefSeq" id="XP_020078088.1">
    <property type="nucleotide sequence ID" value="XM_020220911.1"/>
</dbReference>
<comment type="similarity">
    <text evidence="2">Belongs to the ISY1 family.</text>
</comment>
<name>A0A1E4RP74_9ASCO</name>
<dbReference type="GeneID" id="30995461"/>
<evidence type="ECO:0000313" key="9">
    <source>
        <dbReference type="Proteomes" id="UP000095085"/>
    </source>
</evidence>
<evidence type="ECO:0000256" key="4">
    <source>
        <dbReference type="ARBA" id="ARBA00022728"/>
    </source>
</evidence>
<dbReference type="AlphaFoldDB" id="A0A1E4RP74"/>
<dbReference type="OrthoDB" id="1739576at2759"/>
<dbReference type="GO" id="GO:0005684">
    <property type="term" value="C:U2-type spliceosomal complex"/>
    <property type="evidence" value="ECO:0007669"/>
    <property type="project" value="UniProtKB-ARBA"/>
</dbReference>
<dbReference type="Proteomes" id="UP000095085">
    <property type="component" value="Unassembled WGS sequence"/>
</dbReference>